<keyword evidence="2" id="KW-1185">Reference proteome</keyword>
<dbReference type="AlphaFoldDB" id="A0AAE9XVY8"/>
<organism evidence="1 2">
    <name type="scientific">Gimibacter soli</name>
    <dbReference type="NCBI Taxonomy" id="3024400"/>
    <lineage>
        <taxon>Bacteria</taxon>
        <taxon>Pseudomonadati</taxon>
        <taxon>Pseudomonadota</taxon>
        <taxon>Alphaproteobacteria</taxon>
        <taxon>Kordiimonadales</taxon>
        <taxon>Temperatibacteraceae</taxon>
        <taxon>Gimibacter</taxon>
    </lineage>
</organism>
<name>A0AAE9XVY8_9PROT</name>
<sequence>MKPPFQHGKQIDKRATQIFREISKPANLQEVDQIFRITARAGQNDKRRCLHIDIAFGKRPLTNRPQSASRPQIILDRKHNLPGEPPPQFPYNGPLVNQRKDVGTPHASQRLFLDQLFRPHNPAGQFRTDKCLKGALQLLIDDKKVDRFQPPEKARHTPCLKARHQRIELIANHRRLCSFPRFHQMPKTTPADSAS</sequence>
<evidence type="ECO:0000313" key="2">
    <source>
        <dbReference type="Proteomes" id="UP001217500"/>
    </source>
</evidence>
<dbReference type="EMBL" id="CP116805">
    <property type="protein sequence ID" value="WCL55113.1"/>
    <property type="molecule type" value="Genomic_DNA"/>
</dbReference>
<dbReference type="KEGG" id="gso:PH603_04995"/>
<protein>
    <submittedName>
        <fullName evidence="1">Uncharacterized protein</fullName>
    </submittedName>
</protein>
<reference evidence="1" key="1">
    <citation type="submission" date="2023-01" db="EMBL/GenBank/DDBJ databases">
        <title>The genome sequence of Kordiimonadaceae bacterium 6D33.</title>
        <authorList>
            <person name="Liu Y."/>
        </authorList>
    </citation>
    <scope>NUCLEOTIDE SEQUENCE</scope>
    <source>
        <strain evidence="1">6D33</strain>
    </source>
</reference>
<dbReference type="Proteomes" id="UP001217500">
    <property type="component" value="Chromosome"/>
</dbReference>
<accession>A0AAE9XVY8</accession>
<proteinExistence type="predicted"/>
<gene>
    <name evidence="1" type="ORF">PH603_04995</name>
</gene>
<dbReference type="RefSeq" id="WP_289504879.1">
    <property type="nucleotide sequence ID" value="NZ_CP116805.1"/>
</dbReference>
<evidence type="ECO:0000313" key="1">
    <source>
        <dbReference type="EMBL" id="WCL55113.1"/>
    </source>
</evidence>